<dbReference type="Proteomes" id="UP000523139">
    <property type="component" value="Unassembled WGS sequence"/>
</dbReference>
<dbReference type="PROSITE" id="PS51371">
    <property type="entry name" value="CBS"/>
    <property type="match status" value="1"/>
</dbReference>
<evidence type="ECO:0000256" key="2">
    <source>
        <dbReference type="ARBA" id="ARBA00022448"/>
    </source>
</evidence>
<keyword evidence="11" id="KW-1185">Reference proteome</keyword>
<comment type="similarity">
    <text evidence="1">Belongs to the ABC transporter superfamily.</text>
</comment>
<dbReference type="GO" id="GO:0031460">
    <property type="term" value="P:glycine betaine transport"/>
    <property type="evidence" value="ECO:0007669"/>
    <property type="project" value="InterPro"/>
</dbReference>
<dbReference type="Gene3D" id="3.10.580.10">
    <property type="entry name" value="CBS-domain"/>
    <property type="match status" value="1"/>
</dbReference>
<dbReference type="FunFam" id="3.40.50.300:FF:000201">
    <property type="entry name" value="Glycine betaine/L-proline ABC transporter ATP-binding protein"/>
    <property type="match status" value="1"/>
</dbReference>
<dbReference type="PANTHER" id="PTHR43869">
    <property type="entry name" value="GLYCINE BETAINE/PROLINE BETAINE TRANSPORT SYSTEM ATP-BINDING PROTEIN PROV"/>
    <property type="match status" value="1"/>
</dbReference>
<dbReference type="GO" id="GO:0016020">
    <property type="term" value="C:membrane"/>
    <property type="evidence" value="ECO:0007669"/>
    <property type="project" value="InterPro"/>
</dbReference>
<evidence type="ECO:0000313" key="10">
    <source>
        <dbReference type="EMBL" id="NLS09626.1"/>
    </source>
</evidence>
<feature type="domain" description="CBS" evidence="9">
    <location>
        <begin position="332"/>
        <end position="389"/>
    </location>
</feature>
<dbReference type="InterPro" id="IPR000644">
    <property type="entry name" value="CBS_dom"/>
</dbReference>
<evidence type="ECO:0000256" key="7">
    <source>
        <dbReference type="PROSITE-ProRule" id="PRU00703"/>
    </source>
</evidence>
<feature type="domain" description="ABC transporter" evidence="8">
    <location>
        <begin position="10"/>
        <end position="257"/>
    </location>
</feature>
<evidence type="ECO:0000256" key="5">
    <source>
        <dbReference type="ARBA" id="ARBA00022970"/>
    </source>
</evidence>
<dbReference type="Gene3D" id="3.40.50.300">
    <property type="entry name" value="P-loop containing nucleotide triphosphate hydrolases"/>
    <property type="match status" value="1"/>
</dbReference>
<accession>A0A7X8YDR0</accession>
<protein>
    <submittedName>
        <fullName evidence="10">Glycine betaine/L-proline ABC transporter ATP-binding protein</fullName>
    </submittedName>
</protein>
<dbReference type="InterPro" id="IPR005892">
    <property type="entry name" value="Gly-betaine_transp_ATP-bd"/>
</dbReference>
<dbReference type="InterPro" id="IPR027417">
    <property type="entry name" value="P-loop_NTPase"/>
</dbReference>
<dbReference type="CDD" id="cd03294">
    <property type="entry name" value="ABC_Pro_Gly_Betaine"/>
    <property type="match status" value="1"/>
</dbReference>
<name>A0A7X8YDR0_9MICC</name>
<keyword evidence="4 10" id="KW-0067">ATP-binding</keyword>
<dbReference type="GO" id="GO:0005524">
    <property type="term" value="F:ATP binding"/>
    <property type="evidence" value="ECO:0007669"/>
    <property type="project" value="UniProtKB-KW"/>
</dbReference>
<dbReference type="InterPro" id="IPR017871">
    <property type="entry name" value="ABC_transporter-like_CS"/>
</dbReference>
<keyword evidence="6 7" id="KW-0129">CBS domain</keyword>
<evidence type="ECO:0000256" key="1">
    <source>
        <dbReference type="ARBA" id="ARBA00005417"/>
    </source>
</evidence>
<dbReference type="PROSITE" id="PS00211">
    <property type="entry name" value="ABC_TRANSPORTER_1"/>
    <property type="match status" value="1"/>
</dbReference>
<evidence type="ECO:0000259" key="8">
    <source>
        <dbReference type="PROSITE" id="PS50893"/>
    </source>
</evidence>
<evidence type="ECO:0000256" key="6">
    <source>
        <dbReference type="ARBA" id="ARBA00023122"/>
    </source>
</evidence>
<evidence type="ECO:0000256" key="3">
    <source>
        <dbReference type="ARBA" id="ARBA00022741"/>
    </source>
</evidence>
<evidence type="ECO:0000259" key="9">
    <source>
        <dbReference type="PROSITE" id="PS51371"/>
    </source>
</evidence>
<reference evidence="10 11" key="1">
    <citation type="submission" date="2020-04" db="EMBL/GenBank/DDBJ databases">
        <title>Nesterenkonia sp. nov., isolated from marine sediment.</title>
        <authorList>
            <person name="Zhang G."/>
        </authorList>
    </citation>
    <scope>NUCLEOTIDE SEQUENCE [LARGE SCALE GENOMIC DNA]</scope>
    <source>
        <strain evidence="10 11">MY13</strain>
    </source>
</reference>
<keyword evidence="3" id="KW-0547">Nucleotide-binding</keyword>
<dbReference type="PANTHER" id="PTHR43869:SF1">
    <property type="entry name" value="GLYCINE BETAINE_PROLINE BETAINE TRANSPORT SYSTEM ATP-BINDING PROTEIN PROV"/>
    <property type="match status" value="1"/>
</dbReference>
<dbReference type="Pfam" id="PF00005">
    <property type="entry name" value="ABC_tran"/>
    <property type="match status" value="1"/>
</dbReference>
<dbReference type="SMART" id="SM00382">
    <property type="entry name" value="AAA"/>
    <property type="match status" value="1"/>
</dbReference>
<dbReference type="InterPro" id="IPR003593">
    <property type="entry name" value="AAA+_ATPase"/>
</dbReference>
<dbReference type="GO" id="GO:0006865">
    <property type="term" value="P:amino acid transport"/>
    <property type="evidence" value="ECO:0007669"/>
    <property type="project" value="UniProtKB-KW"/>
</dbReference>
<organism evidence="10 11">
    <name type="scientific">Nesterenkonia sedimenti</name>
    <dbReference type="NCBI Taxonomy" id="1463632"/>
    <lineage>
        <taxon>Bacteria</taxon>
        <taxon>Bacillati</taxon>
        <taxon>Actinomycetota</taxon>
        <taxon>Actinomycetes</taxon>
        <taxon>Micrococcales</taxon>
        <taxon>Micrococcaceae</taxon>
        <taxon>Nesterenkonia</taxon>
    </lineage>
</organism>
<dbReference type="InterPro" id="IPR046342">
    <property type="entry name" value="CBS_dom_sf"/>
</dbReference>
<dbReference type="GO" id="GO:0016887">
    <property type="term" value="F:ATP hydrolysis activity"/>
    <property type="evidence" value="ECO:0007669"/>
    <property type="project" value="InterPro"/>
</dbReference>
<dbReference type="PROSITE" id="PS50893">
    <property type="entry name" value="ABC_TRANSPORTER_2"/>
    <property type="match status" value="1"/>
</dbReference>
<dbReference type="InterPro" id="IPR003439">
    <property type="entry name" value="ABC_transporter-like_ATP-bd"/>
</dbReference>
<dbReference type="InterPro" id="IPR051921">
    <property type="entry name" value="ABC_osmolyte_uptake_ATP-bind"/>
</dbReference>
<dbReference type="SUPFAM" id="SSF54631">
    <property type="entry name" value="CBS-domain pair"/>
    <property type="match status" value="1"/>
</dbReference>
<dbReference type="SUPFAM" id="SSF52540">
    <property type="entry name" value="P-loop containing nucleoside triphosphate hydrolases"/>
    <property type="match status" value="1"/>
</dbReference>
<dbReference type="NCBIfam" id="TIGR01186">
    <property type="entry name" value="proV"/>
    <property type="match status" value="1"/>
</dbReference>
<gene>
    <name evidence="10" type="ORF">HGQ17_06330</name>
</gene>
<sequence length="398" mass="43366">MRNVYKAFGKRPETVVRKLKAGATRDEVKSLGTAAVIDASFEVARGEIFVVMGLSGSGKSTLIRTLNGIQPPTEGTVEIFGQDITTVNAKRLRQIRREKISMVFQHFALLPHRTVGQNAAYALETRGVNRSDREKKAKESLELVGLKGYEYYYPHELSGGMRQRVGLARALAAETELMLMDEAFSALDPLIRKEMQDQLLELQQELGKTIVFITHDLNEAMRLGNRIAVMRDGRIVQNGTTEQILNDPANDYVAQFIQDVDRTRVLTAGDVKEPPVALLGAEQGPRAAHRLMRENQTTALCVVDQAKHLLGVVYETDAAEGVASGQDTLEGLIRPMPTTSSTTVLAELLNAAAEHAAGLAVVDDDGRLLGVIPRVTLLSSLADPSSAALKTIPQEATS</sequence>
<keyword evidence="5" id="KW-0029">Amino-acid transport</keyword>
<comment type="caution">
    <text evidence="10">The sequence shown here is derived from an EMBL/GenBank/DDBJ whole genome shotgun (WGS) entry which is preliminary data.</text>
</comment>
<evidence type="ECO:0000256" key="4">
    <source>
        <dbReference type="ARBA" id="ARBA00022840"/>
    </source>
</evidence>
<evidence type="ECO:0000313" key="11">
    <source>
        <dbReference type="Proteomes" id="UP000523139"/>
    </source>
</evidence>
<dbReference type="GO" id="GO:0006970">
    <property type="term" value="P:response to osmotic stress"/>
    <property type="evidence" value="ECO:0007669"/>
    <property type="project" value="UniProtKB-ARBA"/>
</dbReference>
<dbReference type="EMBL" id="JABAHY010000004">
    <property type="protein sequence ID" value="NLS09626.1"/>
    <property type="molecule type" value="Genomic_DNA"/>
</dbReference>
<keyword evidence="2" id="KW-0813">Transport</keyword>
<proteinExistence type="inferred from homology"/>
<dbReference type="AlphaFoldDB" id="A0A7X8YDR0"/>
<dbReference type="Pfam" id="PF00571">
    <property type="entry name" value="CBS"/>
    <property type="match status" value="2"/>
</dbReference>